<dbReference type="PANTHER" id="PTHR31297">
    <property type="entry name" value="GLUCAN ENDO-1,6-BETA-GLUCOSIDASE B"/>
    <property type="match status" value="1"/>
</dbReference>
<evidence type="ECO:0000313" key="12">
    <source>
        <dbReference type="Proteomes" id="UP000737391"/>
    </source>
</evidence>
<accession>A0A9P5B6E6</accession>
<evidence type="ECO:0000256" key="1">
    <source>
        <dbReference type="ARBA" id="ARBA00004613"/>
    </source>
</evidence>
<evidence type="ECO:0000256" key="8">
    <source>
        <dbReference type="ARBA" id="ARBA00036824"/>
    </source>
</evidence>
<protein>
    <recommendedName>
        <fullName evidence="9">glucan 1,3-beta-glucosidase</fullName>
        <ecNumber evidence="9">3.2.1.58</ecNumber>
    </recommendedName>
</protein>
<comment type="subcellular location">
    <subcellularLocation>
        <location evidence="1">Secreted</location>
    </subcellularLocation>
</comment>
<comment type="caution">
    <text evidence="11">The sequence shown here is derived from an EMBL/GenBank/DDBJ whole genome shotgun (WGS) entry which is preliminary data.</text>
</comment>
<keyword evidence="10" id="KW-0175">Coiled coil</keyword>
<proteinExistence type="inferred from homology"/>
<evidence type="ECO:0000313" key="11">
    <source>
        <dbReference type="EMBL" id="KAF4495115.1"/>
    </source>
</evidence>
<dbReference type="EC" id="3.2.1.58" evidence="9"/>
<keyword evidence="12" id="KW-1185">Reference proteome</keyword>
<comment type="catalytic activity">
    <reaction evidence="8">
        <text>Successive hydrolysis of beta-D-glucose units from the non-reducing ends of (1-&gt;3)-beta-D-glucans, releasing alpha-glucose.</text>
        <dbReference type="EC" id="3.2.1.58"/>
    </reaction>
</comment>
<evidence type="ECO:0000256" key="7">
    <source>
        <dbReference type="ARBA" id="ARBA00023316"/>
    </source>
</evidence>
<dbReference type="GO" id="GO:0071555">
    <property type="term" value="P:cell wall organization"/>
    <property type="evidence" value="ECO:0007669"/>
    <property type="project" value="UniProtKB-KW"/>
</dbReference>
<dbReference type="AlphaFoldDB" id="A0A9P5B6E6"/>
<name>A0A9P5B6E6_9HYPO</name>
<evidence type="ECO:0000256" key="4">
    <source>
        <dbReference type="ARBA" id="ARBA00022729"/>
    </source>
</evidence>
<keyword evidence="3" id="KW-0964">Secreted</keyword>
<gene>
    <name evidence="11" type="ORF">FAGAP_8752</name>
</gene>
<dbReference type="EMBL" id="LUFC02000689">
    <property type="protein sequence ID" value="KAF4495115.1"/>
    <property type="molecule type" value="Genomic_DNA"/>
</dbReference>
<feature type="coiled-coil region" evidence="10">
    <location>
        <begin position="12"/>
        <end position="39"/>
    </location>
</feature>
<dbReference type="GO" id="GO:0005576">
    <property type="term" value="C:extracellular region"/>
    <property type="evidence" value="ECO:0007669"/>
    <property type="project" value="UniProtKB-SubCell"/>
</dbReference>
<keyword evidence="7" id="KW-0961">Cell wall biogenesis/degradation</keyword>
<dbReference type="GO" id="GO:0009986">
    <property type="term" value="C:cell surface"/>
    <property type="evidence" value="ECO:0007669"/>
    <property type="project" value="TreeGrafter"/>
</dbReference>
<dbReference type="PANTHER" id="PTHR31297:SF1">
    <property type="entry name" value="GLUCAN 1,3-BETA-GLUCOSIDASE I_II-RELATED"/>
    <property type="match status" value="1"/>
</dbReference>
<sequence>MPRLPPLDKLPLAARKNLRDKWQNKLADFEEQLSKAMGVDWKIDIDALAVVPYGAEVSWPRESPGSMIANYVEEVVKELERNPKCRDGINKLASAHVLTMDVDEEETFDACGAKFISDGKLAIVFGADRLGFYTGDAFWHKNLEKGIREDYEPDIADVQSDLKDIIKKDLILVPNFEETYKKLKLTKEGTDFDQYLGAIILNFFRGLVSTLKWRKFDSDDMLQEVLSEALEKGEVHFRILDEVEGSSGEAAIEDGFLYLQTIAKTIGVGRGLIFQNGKLWVPPDASQVLSNSNISALLFSTAAAAPQPDYSVTSSANHGKVAKYQKQCPFSIPHVKPHNQRYEHTINFPKGCESGKFIIWKTYKANGINLGAWLAKEKTHDPVWWNSLGTKAAATIDEWGLCQALGKQCGPMLEKRYESFLNTSTIDTLSKVGVPGSAFYHGRQQDHLQNITQYAIERYNMHIIIGIHSLSGGVNNLDIGEAFGHDGWFYNSTNLAWSFNAFDKVLDFVKTSGHKNAFTIAPLNEVSDNLAGFGSAAGLSDKATNWVLTYMNGVFQRVEDVDKRIPVMLQDNFKGAAFWSALFDKKRSLVIDSHVYYFAASGTYS</sequence>
<dbReference type="GO" id="GO:0009251">
    <property type="term" value="P:glucan catabolic process"/>
    <property type="evidence" value="ECO:0007669"/>
    <property type="project" value="TreeGrafter"/>
</dbReference>
<dbReference type="InterPro" id="IPR050386">
    <property type="entry name" value="Glycosyl_hydrolase_5"/>
</dbReference>
<evidence type="ECO:0000256" key="9">
    <source>
        <dbReference type="ARBA" id="ARBA00038929"/>
    </source>
</evidence>
<dbReference type="GO" id="GO:0004338">
    <property type="term" value="F:glucan exo-1,3-beta-glucosidase activity"/>
    <property type="evidence" value="ECO:0007669"/>
    <property type="project" value="UniProtKB-EC"/>
</dbReference>
<evidence type="ECO:0000256" key="2">
    <source>
        <dbReference type="ARBA" id="ARBA00005641"/>
    </source>
</evidence>
<comment type="similarity">
    <text evidence="2">Belongs to the glycosyl hydrolase 5 (cellulase A) family.</text>
</comment>
<dbReference type="Gene3D" id="3.20.20.80">
    <property type="entry name" value="Glycosidases"/>
    <property type="match status" value="1"/>
</dbReference>
<dbReference type="SUPFAM" id="SSF51445">
    <property type="entry name" value="(Trans)glycosidases"/>
    <property type="match status" value="1"/>
</dbReference>
<organism evidence="11 12">
    <name type="scientific">Fusarium agapanthi</name>
    <dbReference type="NCBI Taxonomy" id="1803897"/>
    <lineage>
        <taxon>Eukaryota</taxon>
        <taxon>Fungi</taxon>
        <taxon>Dikarya</taxon>
        <taxon>Ascomycota</taxon>
        <taxon>Pezizomycotina</taxon>
        <taxon>Sordariomycetes</taxon>
        <taxon>Hypocreomycetidae</taxon>
        <taxon>Hypocreales</taxon>
        <taxon>Nectriaceae</taxon>
        <taxon>Fusarium</taxon>
        <taxon>Fusarium fujikuroi species complex</taxon>
    </lineage>
</organism>
<keyword evidence="4" id="KW-0732">Signal</keyword>
<keyword evidence="5 11" id="KW-0378">Hydrolase</keyword>
<evidence type="ECO:0000256" key="6">
    <source>
        <dbReference type="ARBA" id="ARBA00023295"/>
    </source>
</evidence>
<evidence type="ECO:0000256" key="3">
    <source>
        <dbReference type="ARBA" id="ARBA00022525"/>
    </source>
</evidence>
<dbReference type="InterPro" id="IPR017853">
    <property type="entry name" value="GH"/>
</dbReference>
<evidence type="ECO:0000256" key="5">
    <source>
        <dbReference type="ARBA" id="ARBA00022801"/>
    </source>
</evidence>
<dbReference type="OrthoDB" id="1887033at2759"/>
<reference evidence="11" key="1">
    <citation type="submission" date="2020-01" db="EMBL/GenBank/DDBJ databases">
        <title>Identification and distribution of gene clusters putatively required for synthesis of sphingolipid metabolism inhibitors in phylogenetically diverse species of the filamentous fungus Fusarium.</title>
        <authorList>
            <person name="Kim H.-S."/>
            <person name="Busman M."/>
            <person name="Brown D.W."/>
            <person name="Divon H."/>
            <person name="Uhlig S."/>
            <person name="Proctor R.H."/>
        </authorList>
    </citation>
    <scope>NUCLEOTIDE SEQUENCE</scope>
    <source>
        <strain evidence="11">NRRL 31653</strain>
    </source>
</reference>
<keyword evidence="6" id="KW-0326">Glycosidase</keyword>
<dbReference type="Proteomes" id="UP000737391">
    <property type="component" value="Unassembled WGS sequence"/>
</dbReference>
<evidence type="ECO:0000256" key="10">
    <source>
        <dbReference type="SAM" id="Coils"/>
    </source>
</evidence>